<reference evidence="1" key="1">
    <citation type="submission" date="2022-10" db="EMBL/GenBank/DDBJ databases">
        <title>Culturing micro-colonial fungi from biological soil crusts in the Mojave desert and describing Neophaeococcomyces mojavensis, and introducing the new genera and species Taxawa tesnikishii.</title>
        <authorList>
            <person name="Kurbessoian T."/>
            <person name="Stajich J.E."/>
        </authorList>
    </citation>
    <scope>NUCLEOTIDE SEQUENCE</scope>
    <source>
        <strain evidence="1">TK_41</strain>
    </source>
</reference>
<keyword evidence="2" id="KW-1185">Reference proteome</keyword>
<evidence type="ECO:0000313" key="2">
    <source>
        <dbReference type="Proteomes" id="UP001172673"/>
    </source>
</evidence>
<evidence type="ECO:0000313" key="1">
    <source>
        <dbReference type="EMBL" id="KAJ9605569.1"/>
    </source>
</evidence>
<dbReference type="Proteomes" id="UP001172673">
    <property type="component" value="Unassembled WGS sequence"/>
</dbReference>
<protein>
    <submittedName>
        <fullName evidence="1">Uncharacterized protein</fullName>
    </submittedName>
</protein>
<proteinExistence type="predicted"/>
<organism evidence="1 2">
    <name type="scientific">Cladophialophora chaetospira</name>
    <dbReference type="NCBI Taxonomy" id="386627"/>
    <lineage>
        <taxon>Eukaryota</taxon>
        <taxon>Fungi</taxon>
        <taxon>Dikarya</taxon>
        <taxon>Ascomycota</taxon>
        <taxon>Pezizomycotina</taxon>
        <taxon>Eurotiomycetes</taxon>
        <taxon>Chaetothyriomycetidae</taxon>
        <taxon>Chaetothyriales</taxon>
        <taxon>Herpotrichiellaceae</taxon>
        <taxon>Cladophialophora</taxon>
    </lineage>
</organism>
<dbReference type="AlphaFoldDB" id="A0AA39CET7"/>
<sequence>MESASLAASTSSQVDVPSRKALTDLAPELRIQIYRFLFNGQIVKVNRKYEWEQRDRKLGLNILFTSKLCLAEAKPILLAMAVFQLRMFNLLSTRLRPEAGGLTLSHMTSVRSIITDATPSRRDD</sequence>
<name>A0AA39CET7_9EURO</name>
<dbReference type="EMBL" id="JAPDRK010000016">
    <property type="protein sequence ID" value="KAJ9605569.1"/>
    <property type="molecule type" value="Genomic_DNA"/>
</dbReference>
<gene>
    <name evidence="1" type="ORF">H2200_010226</name>
</gene>
<accession>A0AA39CET7</accession>
<comment type="caution">
    <text evidence="1">The sequence shown here is derived from an EMBL/GenBank/DDBJ whole genome shotgun (WGS) entry which is preliminary data.</text>
</comment>